<protein>
    <recommendedName>
        <fullName evidence="1">F-box domain-containing protein</fullName>
    </recommendedName>
</protein>
<dbReference type="Pfam" id="PF00646">
    <property type="entry name" value="F-box"/>
    <property type="match status" value="1"/>
</dbReference>
<keyword evidence="3" id="KW-1185">Reference proteome</keyword>
<organism evidence="2 3">
    <name type="scientific">Aureobasidium pullulans EXF-150</name>
    <dbReference type="NCBI Taxonomy" id="1043002"/>
    <lineage>
        <taxon>Eukaryota</taxon>
        <taxon>Fungi</taxon>
        <taxon>Dikarya</taxon>
        <taxon>Ascomycota</taxon>
        <taxon>Pezizomycotina</taxon>
        <taxon>Dothideomycetes</taxon>
        <taxon>Dothideomycetidae</taxon>
        <taxon>Dothideales</taxon>
        <taxon>Saccotheciaceae</taxon>
        <taxon>Aureobasidium</taxon>
    </lineage>
</organism>
<dbReference type="CDD" id="cd09917">
    <property type="entry name" value="F-box_SF"/>
    <property type="match status" value="1"/>
</dbReference>
<gene>
    <name evidence="2" type="ORF">M438DRAFT_344780</name>
</gene>
<proteinExistence type="predicted"/>
<accession>A0A074YF32</accession>
<dbReference type="EMBL" id="KL584980">
    <property type="protein sequence ID" value="KEQ85461.1"/>
    <property type="molecule type" value="Genomic_DNA"/>
</dbReference>
<dbReference type="InterPro" id="IPR036047">
    <property type="entry name" value="F-box-like_dom_sf"/>
</dbReference>
<dbReference type="AlphaFoldDB" id="A0A074YF32"/>
<evidence type="ECO:0000313" key="3">
    <source>
        <dbReference type="Proteomes" id="UP000030706"/>
    </source>
</evidence>
<reference evidence="2 3" key="1">
    <citation type="journal article" date="2014" name="BMC Genomics">
        <title>Genome sequencing of four Aureobasidium pullulans varieties: biotechnological potential, stress tolerance, and description of new species.</title>
        <authorList>
            <person name="Gostin Ar C."/>
            <person name="Ohm R.A."/>
            <person name="Kogej T."/>
            <person name="Sonjak S."/>
            <person name="Turk M."/>
            <person name="Zajc J."/>
            <person name="Zalar P."/>
            <person name="Grube M."/>
            <person name="Sun H."/>
            <person name="Han J."/>
            <person name="Sharma A."/>
            <person name="Chiniquy J."/>
            <person name="Ngan C.Y."/>
            <person name="Lipzen A."/>
            <person name="Barry K."/>
            <person name="Grigoriev I.V."/>
            <person name="Gunde-Cimerman N."/>
        </authorList>
    </citation>
    <scope>NUCLEOTIDE SEQUENCE [LARGE SCALE GENOMIC DNA]</scope>
    <source>
        <strain evidence="2 3">EXF-150</strain>
    </source>
</reference>
<dbReference type="Proteomes" id="UP000030706">
    <property type="component" value="Unassembled WGS sequence"/>
</dbReference>
<evidence type="ECO:0000259" key="1">
    <source>
        <dbReference type="Pfam" id="PF00646"/>
    </source>
</evidence>
<dbReference type="RefSeq" id="XP_029761648.1">
    <property type="nucleotide sequence ID" value="XM_029905297.1"/>
</dbReference>
<dbReference type="GeneID" id="40747603"/>
<evidence type="ECO:0000313" key="2">
    <source>
        <dbReference type="EMBL" id="KEQ85461.1"/>
    </source>
</evidence>
<sequence>MSAEATVSSDDAFPATPEATSAEAGLFSRLPVDLLANIAQHLSPNSAASIALTCRDLYSDKHLRRKWYPALCVGKTPSDSAVGWIQARVKRVGFLKLLWRDLPDHILCGWCRTLHSKDENAYEWPNRGKCPKAQEYQELGLAIVPGRHLPPWYLEMIMDCDGEEASHGGNLEPITLDTDWKLCHDLPSCANAWLSKSSIEPRVVKDSLMIHACQRLLFTSRYVSRLECVAQIGLVIDQRPDTELYICEHASSHRLVTVLEMIAEFELSPDQEPVQRSFVTDCDDCEGVELIWTVCRHSNGALEIILDTWRNLGYCSASTLWEEFRGEVDMAYLRFVQAFGSRRLCDLGLVSENTTGWVCGSSVSDLSTVSLLTAS</sequence>
<dbReference type="SUPFAM" id="SSF81383">
    <property type="entry name" value="F-box domain"/>
    <property type="match status" value="1"/>
</dbReference>
<dbReference type="HOGENOM" id="CLU_737662_0_0_1"/>
<dbReference type="InterPro" id="IPR001810">
    <property type="entry name" value="F-box_dom"/>
</dbReference>
<feature type="domain" description="F-box" evidence="1">
    <location>
        <begin position="27"/>
        <end position="59"/>
    </location>
</feature>
<name>A0A074YF32_AURPU</name>